<name>A0A0P7ATU0_9HYPO</name>
<accession>A0A0P7ATU0</accession>
<keyword evidence="3" id="KW-1185">Reference proteome</keyword>
<dbReference type="Proteomes" id="UP000050424">
    <property type="component" value="Unassembled WGS sequence"/>
</dbReference>
<dbReference type="EMBL" id="LKCW01000068">
    <property type="protein sequence ID" value="KPM41262.1"/>
    <property type="molecule type" value="Genomic_DNA"/>
</dbReference>
<evidence type="ECO:0000313" key="2">
    <source>
        <dbReference type="EMBL" id="KPM41262.1"/>
    </source>
</evidence>
<reference evidence="2 3" key="1">
    <citation type="submission" date="2015-09" db="EMBL/GenBank/DDBJ databases">
        <title>Draft genome of a European isolate of the apple canker pathogen Neonectria ditissima.</title>
        <authorList>
            <person name="Gomez-Cortecero A."/>
            <person name="Harrison R.J."/>
            <person name="Armitage A.D."/>
        </authorList>
    </citation>
    <scope>NUCLEOTIDE SEQUENCE [LARGE SCALE GENOMIC DNA]</scope>
    <source>
        <strain evidence="2 3">R09/05</strain>
    </source>
</reference>
<sequence>MSSFDSVGTLLAAIANLIAEGLRILSLADKRQWGPDEHEQVRALTQVLDEAKKDFQDLAPLVNGQIYYENDRKHESIEELKALKAQFNTHIQNLRDWSRSGGPINPVWVRETHDLQRKLHRAQCRAARRIFTSEKEASSRCLGAFLVYRKQREWTRNRAVPDEAEYQRRYREELQVCNAVGSFQRFSDRDVAFVCDFCDGHIIWEDLEAMPSIRTFQEAAASPILTLSPTTDNPHWQATGFARSSHQEKQVVFAPVAIANHVAPQHRDWLAGLLCPYCEDESAEPQEEYDDDDAYHPDLGYEDLTSFQEHLEWQHTTTAPTSSQPAQTDSCQVM</sequence>
<organism evidence="2 3">
    <name type="scientific">Neonectria ditissima</name>
    <dbReference type="NCBI Taxonomy" id="78410"/>
    <lineage>
        <taxon>Eukaryota</taxon>
        <taxon>Fungi</taxon>
        <taxon>Dikarya</taxon>
        <taxon>Ascomycota</taxon>
        <taxon>Pezizomycotina</taxon>
        <taxon>Sordariomycetes</taxon>
        <taxon>Hypocreomycetidae</taxon>
        <taxon>Hypocreales</taxon>
        <taxon>Nectriaceae</taxon>
        <taxon>Neonectria</taxon>
    </lineage>
</organism>
<comment type="caution">
    <text evidence="2">The sequence shown here is derived from an EMBL/GenBank/DDBJ whole genome shotgun (WGS) entry which is preliminary data.</text>
</comment>
<feature type="region of interest" description="Disordered" evidence="1">
    <location>
        <begin position="312"/>
        <end position="334"/>
    </location>
</feature>
<dbReference type="STRING" id="78410.A0A0P7ATU0"/>
<feature type="compositionally biased region" description="Polar residues" evidence="1">
    <location>
        <begin position="314"/>
        <end position="334"/>
    </location>
</feature>
<proteinExistence type="predicted"/>
<protein>
    <submittedName>
        <fullName evidence="2">Uncharacterized protein</fullName>
    </submittedName>
</protein>
<evidence type="ECO:0000313" key="3">
    <source>
        <dbReference type="Proteomes" id="UP000050424"/>
    </source>
</evidence>
<gene>
    <name evidence="2" type="ORF">AK830_g5278</name>
</gene>
<dbReference type="AlphaFoldDB" id="A0A0P7ATU0"/>
<evidence type="ECO:0000256" key="1">
    <source>
        <dbReference type="SAM" id="MobiDB-lite"/>
    </source>
</evidence>
<dbReference type="OrthoDB" id="5221663at2759"/>